<dbReference type="GO" id="GO:0006952">
    <property type="term" value="P:defense response"/>
    <property type="evidence" value="ECO:0007669"/>
    <property type="project" value="UniProtKB-ARBA"/>
</dbReference>
<dbReference type="InterPro" id="IPR001938">
    <property type="entry name" value="Thaumatin"/>
</dbReference>
<evidence type="ECO:0000256" key="2">
    <source>
        <dbReference type="ARBA" id="ARBA00010607"/>
    </source>
</evidence>
<feature type="disulfide bond" evidence="5">
    <location>
        <begin position="191"/>
        <end position="201"/>
    </location>
</feature>
<accession>A0A7J6HR60</accession>
<feature type="disulfide bond" evidence="5">
    <location>
        <begin position="75"/>
        <end position="85"/>
    </location>
</feature>
<feature type="chain" id="PRO_5029867110" description="Thaumatin-like protein" evidence="6">
    <location>
        <begin position="19"/>
        <end position="241"/>
    </location>
</feature>
<evidence type="ECO:0000256" key="1">
    <source>
        <dbReference type="ARBA" id="ARBA00004613"/>
    </source>
</evidence>
<feature type="disulfide bond" evidence="5">
    <location>
        <begin position="153"/>
        <end position="214"/>
    </location>
</feature>
<dbReference type="AlphaFoldDB" id="A0A7J6HR60"/>
<name>A0A7J6HR60_CANSA</name>
<evidence type="ECO:0000256" key="3">
    <source>
        <dbReference type="ARBA" id="ARBA00022525"/>
    </source>
</evidence>
<protein>
    <recommendedName>
        <fullName evidence="9">Thaumatin-like protein</fullName>
    </recommendedName>
</protein>
<dbReference type="InterPro" id="IPR017949">
    <property type="entry name" value="Thaumatin_CS"/>
</dbReference>
<feature type="disulfide bond" evidence="5">
    <location>
        <begin position="27"/>
        <end position="241"/>
    </location>
</feature>
<comment type="similarity">
    <text evidence="2">Belongs to the thaumatin family.</text>
</comment>
<keyword evidence="6" id="KW-0732">Signal</keyword>
<evidence type="ECO:0008006" key="9">
    <source>
        <dbReference type="Google" id="ProtNLM"/>
    </source>
</evidence>
<dbReference type="Pfam" id="PF00314">
    <property type="entry name" value="Thaumatin"/>
    <property type="match status" value="1"/>
</dbReference>
<dbReference type="PRINTS" id="PR00347">
    <property type="entry name" value="THAUMATIN"/>
</dbReference>
<evidence type="ECO:0000256" key="4">
    <source>
        <dbReference type="ARBA" id="ARBA00023157"/>
    </source>
</evidence>
<gene>
    <name evidence="7" type="ORF">G4B88_025254</name>
</gene>
<keyword evidence="3" id="KW-0964">Secreted</keyword>
<dbReference type="SUPFAM" id="SSF49870">
    <property type="entry name" value="Osmotin, thaumatin-like protein"/>
    <property type="match status" value="1"/>
</dbReference>
<dbReference type="FunFam" id="2.60.110.10:FF:000002">
    <property type="entry name" value="Thaumatin-like protein 1a"/>
    <property type="match status" value="1"/>
</dbReference>
<keyword evidence="4 5" id="KW-1015">Disulfide bond</keyword>
<organism evidence="7 8">
    <name type="scientific">Cannabis sativa</name>
    <name type="common">Hemp</name>
    <name type="synonym">Marijuana</name>
    <dbReference type="NCBI Taxonomy" id="3483"/>
    <lineage>
        <taxon>Eukaryota</taxon>
        <taxon>Viridiplantae</taxon>
        <taxon>Streptophyta</taxon>
        <taxon>Embryophyta</taxon>
        <taxon>Tracheophyta</taxon>
        <taxon>Spermatophyta</taxon>
        <taxon>Magnoliopsida</taxon>
        <taxon>eudicotyledons</taxon>
        <taxon>Gunneridae</taxon>
        <taxon>Pentapetalae</taxon>
        <taxon>rosids</taxon>
        <taxon>fabids</taxon>
        <taxon>Rosales</taxon>
        <taxon>Cannabaceae</taxon>
        <taxon>Cannabis</taxon>
    </lineage>
</organism>
<proteinExistence type="inferred from homology"/>
<dbReference type="EMBL" id="JAATIQ010000031">
    <property type="protein sequence ID" value="KAF4397762.1"/>
    <property type="molecule type" value="Genomic_DNA"/>
</dbReference>
<feature type="signal peptide" evidence="6">
    <location>
        <begin position="1"/>
        <end position="18"/>
    </location>
</feature>
<evidence type="ECO:0000256" key="6">
    <source>
        <dbReference type="SAM" id="SignalP"/>
    </source>
</evidence>
<evidence type="ECO:0000313" key="8">
    <source>
        <dbReference type="Proteomes" id="UP000583929"/>
    </source>
</evidence>
<dbReference type="PROSITE" id="PS51367">
    <property type="entry name" value="THAUMATIN_2"/>
    <property type="match status" value="1"/>
</dbReference>
<sequence>MVFWYFYLLALSFQGSDATVFTLENRCKNTIWPGIQSGAGHPQLMDGGLKLRAGQAVNINAPKGWSGRFWGRKWCSFDKFGKGTCVTGDCGGVLKCVGAGGKPPATLAEFTLDSPKDFYDVSLVDGYNMPISITPLGGFGSTNSKYSCKTIRCISDLNRRCPNGLQVRKNNGPIVGCKSACMAFNKPEYCCTGQYGGPQNCKPNHYSKIFKAACPTSYSYAYDDPTSTFTCKGADYLITFC</sequence>
<dbReference type="CDD" id="cd09218">
    <property type="entry name" value="TLP-PA"/>
    <property type="match status" value="1"/>
</dbReference>
<dbReference type="Gene3D" id="2.60.110.10">
    <property type="entry name" value="Thaumatin"/>
    <property type="match status" value="1"/>
</dbReference>
<dbReference type="InterPro" id="IPR037176">
    <property type="entry name" value="Osmotin/thaumatin-like_sf"/>
</dbReference>
<dbReference type="PIRSF" id="PIRSF002703">
    <property type="entry name" value="Thaumatin"/>
    <property type="match status" value="1"/>
</dbReference>
<feature type="disulfide bond" evidence="5">
    <location>
        <begin position="181"/>
        <end position="190"/>
    </location>
</feature>
<dbReference type="Proteomes" id="UP000583929">
    <property type="component" value="Unassembled WGS sequence"/>
</dbReference>
<feature type="disulfide bond" evidence="5">
    <location>
        <begin position="90"/>
        <end position="96"/>
    </location>
</feature>
<dbReference type="GO" id="GO:0005576">
    <property type="term" value="C:extracellular region"/>
    <property type="evidence" value="ECO:0007669"/>
    <property type="project" value="UniProtKB-SubCell"/>
</dbReference>
<evidence type="ECO:0000313" key="7">
    <source>
        <dbReference type="EMBL" id="KAF4397762.1"/>
    </source>
</evidence>
<feature type="disulfide bond" evidence="5">
    <location>
        <begin position="161"/>
        <end position="177"/>
    </location>
</feature>
<reference evidence="7 8" key="1">
    <citation type="journal article" date="2020" name="bioRxiv">
        <title>Sequence and annotation of 42 cannabis genomes reveals extensive copy number variation in cannabinoid synthesis and pathogen resistance genes.</title>
        <authorList>
            <person name="Mckernan K.J."/>
            <person name="Helbert Y."/>
            <person name="Kane L.T."/>
            <person name="Ebling H."/>
            <person name="Zhang L."/>
            <person name="Liu B."/>
            <person name="Eaton Z."/>
            <person name="Mclaughlin S."/>
            <person name="Kingan S."/>
            <person name="Baybayan P."/>
            <person name="Concepcion G."/>
            <person name="Jordan M."/>
            <person name="Riva A."/>
            <person name="Barbazuk W."/>
            <person name="Harkins T."/>
        </authorList>
    </citation>
    <scope>NUCLEOTIDE SEQUENCE [LARGE SCALE GENOMIC DNA]</scope>
    <source>
        <strain evidence="8">cv. Jamaican Lion 4</strain>
        <tissue evidence="7">Leaf</tissue>
    </source>
</reference>
<evidence type="ECO:0000256" key="5">
    <source>
        <dbReference type="PIRSR" id="PIRSR002703-1"/>
    </source>
</evidence>
<feature type="disulfide bond" evidence="5">
    <location>
        <begin position="148"/>
        <end position="231"/>
    </location>
</feature>
<comment type="subcellular location">
    <subcellularLocation>
        <location evidence="1">Secreted</location>
    </subcellularLocation>
</comment>
<dbReference type="PANTHER" id="PTHR31048">
    <property type="entry name" value="OS03G0233200 PROTEIN"/>
    <property type="match status" value="1"/>
</dbReference>
<dbReference type="PROSITE" id="PS00316">
    <property type="entry name" value="THAUMATIN_1"/>
    <property type="match status" value="1"/>
</dbReference>
<keyword evidence="8" id="KW-1185">Reference proteome</keyword>
<dbReference type="SMART" id="SM00205">
    <property type="entry name" value="THN"/>
    <property type="match status" value="1"/>
</dbReference>
<comment type="caution">
    <text evidence="7">The sequence shown here is derived from an EMBL/GenBank/DDBJ whole genome shotgun (WGS) entry which is preliminary data.</text>
</comment>